<evidence type="ECO:0000313" key="6">
    <source>
        <dbReference type="Proteomes" id="UP000759537"/>
    </source>
</evidence>
<dbReference type="GO" id="GO:0005763">
    <property type="term" value="C:mitochondrial small ribosomal subunit"/>
    <property type="evidence" value="ECO:0007669"/>
    <property type="project" value="TreeGrafter"/>
</dbReference>
<protein>
    <submittedName>
        <fullName evidence="5">Ribosomal protein S16 domain-containing protein</fullName>
    </submittedName>
</protein>
<dbReference type="Proteomes" id="UP000759537">
    <property type="component" value="Unassembled WGS sequence"/>
</dbReference>
<dbReference type="OrthoDB" id="407221at2759"/>
<reference evidence="5" key="2">
    <citation type="journal article" date="2020" name="Nat. Commun.">
        <title>Large-scale genome sequencing of mycorrhizal fungi provides insights into the early evolution of symbiotic traits.</title>
        <authorList>
            <person name="Miyauchi S."/>
            <person name="Kiss E."/>
            <person name="Kuo A."/>
            <person name="Drula E."/>
            <person name="Kohler A."/>
            <person name="Sanchez-Garcia M."/>
            <person name="Morin E."/>
            <person name="Andreopoulos B."/>
            <person name="Barry K.W."/>
            <person name="Bonito G."/>
            <person name="Buee M."/>
            <person name="Carver A."/>
            <person name="Chen C."/>
            <person name="Cichocki N."/>
            <person name="Clum A."/>
            <person name="Culley D."/>
            <person name="Crous P.W."/>
            <person name="Fauchery L."/>
            <person name="Girlanda M."/>
            <person name="Hayes R.D."/>
            <person name="Keri Z."/>
            <person name="LaButti K."/>
            <person name="Lipzen A."/>
            <person name="Lombard V."/>
            <person name="Magnuson J."/>
            <person name="Maillard F."/>
            <person name="Murat C."/>
            <person name="Nolan M."/>
            <person name="Ohm R.A."/>
            <person name="Pangilinan J."/>
            <person name="Pereira M.F."/>
            <person name="Perotto S."/>
            <person name="Peter M."/>
            <person name="Pfister S."/>
            <person name="Riley R."/>
            <person name="Sitrit Y."/>
            <person name="Stielow J.B."/>
            <person name="Szollosi G."/>
            <person name="Zifcakova L."/>
            <person name="Stursova M."/>
            <person name="Spatafora J.W."/>
            <person name="Tedersoo L."/>
            <person name="Vaario L.M."/>
            <person name="Yamada A."/>
            <person name="Yan M."/>
            <person name="Wang P."/>
            <person name="Xu J."/>
            <person name="Bruns T."/>
            <person name="Baldrian P."/>
            <person name="Vilgalys R."/>
            <person name="Dunand C."/>
            <person name="Henrissat B."/>
            <person name="Grigoriev I.V."/>
            <person name="Hibbett D."/>
            <person name="Nagy L.G."/>
            <person name="Martin F.M."/>
        </authorList>
    </citation>
    <scope>NUCLEOTIDE SEQUENCE</scope>
    <source>
        <strain evidence="5">Prilba</strain>
    </source>
</reference>
<dbReference type="EMBL" id="WHVB01000007">
    <property type="protein sequence ID" value="KAF8481275.1"/>
    <property type="molecule type" value="Genomic_DNA"/>
</dbReference>
<evidence type="ECO:0000256" key="2">
    <source>
        <dbReference type="ARBA" id="ARBA00022980"/>
    </source>
</evidence>
<dbReference type="SUPFAM" id="SSF54565">
    <property type="entry name" value="Ribosomal protein S16"/>
    <property type="match status" value="1"/>
</dbReference>
<dbReference type="NCBIfam" id="TIGR00002">
    <property type="entry name" value="S16"/>
    <property type="match status" value="1"/>
</dbReference>
<dbReference type="PANTHER" id="PTHR12919">
    <property type="entry name" value="30S RIBOSOMAL PROTEIN S16"/>
    <property type="match status" value="1"/>
</dbReference>
<evidence type="ECO:0000256" key="4">
    <source>
        <dbReference type="SAM" id="MobiDB-lite"/>
    </source>
</evidence>
<name>A0A9P5MXN7_9AGAM</name>
<dbReference type="PANTHER" id="PTHR12919:SF20">
    <property type="entry name" value="SMALL RIBOSOMAL SUBUNIT PROTEIN BS16M"/>
    <property type="match status" value="1"/>
</dbReference>
<keyword evidence="3" id="KW-0687">Ribonucleoprotein</keyword>
<feature type="region of interest" description="Disordered" evidence="4">
    <location>
        <begin position="97"/>
        <end position="134"/>
    </location>
</feature>
<sequence>MYERVAGLRTVMPVRLRLSLHGNRNNRIFHLVAIDLRKRRDAKPIELLGVYDPRLRLGQEHKTMHWSTERITYWLEKGGALPSKPVVKLLEWGGIIPPDSKYHPKSRQESPAAAPSSEPENPTVSPPPAQPSPA</sequence>
<dbReference type="GO" id="GO:0003735">
    <property type="term" value="F:structural constituent of ribosome"/>
    <property type="evidence" value="ECO:0007669"/>
    <property type="project" value="InterPro"/>
</dbReference>
<dbReference type="GO" id="GO:0032543">
    <property type="term" value="P:mitochondrial translation"/>
    <property type="evidence" value="ECO:0007669"/>
    <property type="project" value="TreeGrafter"/>
</dbReference>
<gene>
    <name evidence="5" type="ORF">DFH94DRAFT_739132</name>
</gene>
<dbReference type="InterPro" id="IPR000307">
    <property type="entry name" value="Ribosomal_bS16"/>
</dbReference>
<comment type="similarity">
    <text evidence="1">Belongs to the bacterial ribosomal protein bS16 family.</text>
</comment>
<proteinExistence type="inferred from homology"/>
<dbReference type="Pfam" id="PF00886">
    <property type="entry name" value="Ribosomal_S16"/>
    <property type="match status" value="1"/>
</dbReference>
<keyword evidence="2 5" id="KW-0689">Ribosomal protein</keyword>
<accession>A0A9P5MXN7</accession>
<dbReference type="Gene3D" id="3.30.1320.10">
    <property type="match status" value="1"/>
</dbReference>
<evidence type="ECO:0000256" key="1">
    <source>
        <dbReference type="ARBA" id="ARBA00006668"/>
    </source>
</evidence>
<comment type="caution">
    <text evidence="5">The sequence shown here is derived from an EMBL/GenBank/DDBJ whole genome shotgun (WGS) entry which is preliminary data.</text>
</comment>
<feature type="compositionally biased region" description="Pro residues" evidence="4">
    <location>
        <begin position="124"/>
        <end position="134"/>
    </location>
</feature>
<evidence type="ECO:0000313" key="5">
    <source>
        <dbReference type="EMBL" id="KAF8481275.1"/>
    </source>
</evidence>
<dbReference type="AlphaFoldDB" id="A0A9P5MXN7"/>
<evidence type="ECO:0000256" key="3">
    <source>
        <dbReference type="ARBA" id="ARBA00023274"/>
    </source>
</evidence>
<organism evidence="5 6">
    <name type="scientific">Russula ochroleuca</name>
    <dbReference type="NCBI Taxonomy" id="152965"/>
    <lineage>
        <taxon>Eukaryota</taxon>
        <taxon>Fungi</taxon>
        <taxon>Dikarya</taxon>
        <taxon>Basidiomycota</taxon>
        <taxon>Agaricomycotina</taxon>
        <taxon>Agaricomycetes</taxon>
        <taxon>Russulales</taxon>
        <taxon>Russulaceae</taxon>
        <taxon>Russula</taxon>
    </lineage>
</organism>
<reference evidence="5" key="1">
    <citation type="submission" date="2019-10" db="EMBL/GenBank/DDBJ databases">
        <authorList>
            <consortium name="DOE Joint Genome Institute"/>
            <person name="Kuo A."/>
            <person name="Miyauchi S."/>
            <person name="Kiss E."/>
            <person name="Drula E."/>
            <person name="Kohler A."/>
            <person name="Sanchez-Garcia M."/>
            <person name="Andreopoulos B."/>
            <person name="Barry K.W."/>
            <person name="Bonito G."/>
            <person name="Buee M."/>
            <person name="Carver A."/>
            <person name="Chen C."/>
            <person name="Cichocki N."/>
            <person name="Clum A."/>
            <person name="Culley D."/>
            <person name="Crous P.W."/>
            <person name="Fauchery L."/>
            <person name="Girlanda M."/>
            <person name="Hayes R."/>
            <person name="Keri Z."/>
            <person name="LaButti K."/>
            <person name="Lipzen A."/>
            <person name="Lombard V."/>
            <person name="Magnuson J."/>
            <person name="Maillard F."/>
            <person name="Morin E."/>
            <person name="Murat C."/>
            <person name="Nolan M."/>
            <person name="Ohm R."/>
            <person name="Pangilinan J."/>
            <person name="Pereira M."/>
            <person name="Perotto S."/>
            <person name="Peter M."/>
            <person name="Riley R."/>
            <person name="Sitrit Y."/>
            <person name="Stielow B."/>
            <person name="Szollosi G."/>
            <person name="Zifcakova L."/>
            <person name="Stursova M."/>
            <person name="Spatafora J.W."/>
            <person name="Tedersoo L."/>
            <person name="Vaario L.-M."/>
            <person name="Yamada A."/>
            <person name="Yan M."/>
            <person name="Wang P."/>
            <person name="Xu J."/>
            <person name="Bruns T."/>
            <person name="Baldrian P."/>
            <person name="Vilgalys R."/>
            <person name="Henrissat B."/>
            <person name="Grigoriev I.V."/>
            <person name="Hibbett D."/>
            <person name="Nagy L.G."/>
            <person name="Martin F.M."/>
        </authorList>
    </citation>
    <scope>NUCLEOTIDE SEQUENCE</scope>
    <source>
        <strain evidence="5">Prilba</strain>
    </source>
</reference>
<keyword evidence="6" id="KW-1185">Reference proteome</keyword>
<dbReference type="InterPro" id="IPR023803">
    <property type="entry name" value="Ribosomal_bS16_dom_sf"/>
</dbReference>
<feature type="compositionally biased region" description="Low complexity" evidence="4">
    <location>
        <begin position="109"/>
        <end position="120"/>
    </location>
</feature>